<evidence type="ECO:0000259" key="6">
    <source>
        <dbReference type="PROSITE" id="PS50011"/>
    </source>
</evidence>
<dbReference type="Gene3D" id="1.10.510.10">
    <property type="entry name" value="Transferase(Phosphotransferase) domain 1"/>
    <property type="match status" value="1"/>
</dbReference>
<evidence type="ECO:0000256" key="3">
    <source>
        <dbReference type="ARBA" id="ARBA00022840"/>
    </source>
</evidence>
<gene>
    <name evidence="7" type="ORF">K7395_00135</name>
</gene>
<reference evidence="7" key="1">
    <citation type="submission" date="2021-08" db="EMBL/GenBank/DDBJ databases">
        <title>DNA methylation of m4C regulates biosynthesis of daptomycin in Streptomyces roseosporus L30.</title>
        <authorList>
            <person name="Fang J.-L."/>
        </authorList>
    </citation>
    <scope>NUCLEOTIDE SEQUENCE</scope>
    <source>
        <strain evidence="7">L30</strain>
    </source>
</reference>
<evidence type="ECO:0000256" key="5">
    <source>
        <dbReference type="SAM" id="MobiDB-lite"/>
    </source>
</evidence>
<evidence type="ECO:0000313" key="8">
    <source>
        <dbReference type="Proteomes" id="UP001056079"/>
    </source>
</evidence>
<feature type="region of interest" description="Disordered" evidence="5">
    <location>
        <begin position="420"/>
        <end position="445"/>
    </location>
</feature>
<dbReference type="SUPFAM" id="SSF53850">
    <property type="entry name" value="Periplasmic binding protein-like II"/>
    <property type="match status" value="1"/>
</dbReference>
<accession>A0ABY4USH6</accession>
<feature type="compositionally biased region" description="Pro residues" evidence="5">
    <location>
        <begin position="365"/>
        <end position="388"/>
    </location>
</feature>
<dbReference type="Proteomes" id="UP001056079">
    <property type="component" value="Chromosome"/>
</dbReference>
<proteinExistence type="inferred from homology"/>
<dbReference type="InterPro" id="IPR000719">
    <property type="entry name" value="Prot_kinase_dom"/>
</dbReference>
<evidence type="ECO:0000256" key="1">
    <source>
        <dbReference type="ARBA" id="ARBA00008725"/>
    </source>
</evidence>
<name>A0ABY4USH6_STRFL</name>
<protein>
    <submittedName>
        <fullName evidence="7">Substrate-binding domain-containing protein</fullName>
    </submittedName>
</protein>
<dbReference type="PROSITE" id="PS50011">
    <property type="entry name" value="PROTEIN_KINASE_DOM"/>
    <property type="match status" value="1"/>
</dbReference>
<dbReference type="SMART" id="SM00220">
    <property type="entry name" value="S_TKc"/>
    <property type="match status" value="1"/>
</dbReference>
<dbReference type="InterPro" id="IPR011009">
    <property type="entry name" value="Kinase-like_dom_sf"/>
</dbReference>
<keyword evidence="2 4" id="KW-0547">Nucleotide-binding</keyword>
<keyword evidence="3 4" id="KW-0067">ATP-binding</keyword>
<dbReference type="PANTHER" id="PTHR42996">
    <property type="entry name" value="PHOSPHATE-BINDING PROTEIN PSTS"/>
    <property type="match status" value="1"/>
</dbReference>
<comment type="similarity">
    <text evidence="1">Belongs to the PstS family.</text>
</comment>
<dbReference type="Gene3D" id="3.40.190.10">
    <property type="entry name" value="Periplasmic binding protein-like II"/>
    <property type="match status" value="2"/>
</dbReference>
<feature type="domain" description="Protein kinase" evidence="6">
    <location>
        <begin position="14"/>
        <end position="265"/>
    </location>
</feature>
<feature type="binding site" evidence="4">
    <location>
        <position position="42"/>
    </location>
    <ligand>
        <name>ATP</name>
        <dbReference type="ChEBI" id="CHEBI:30616"/>
    </ligand>
</feature>
<dbReference type="InterPro" id="IPR017441">
    <property type="entry name" value="Protein_kinase_ATP_BS"/>
</dbReference>
<dbReference type="PANTHER" id="PTHR42996:SF1">
    <property type="entry name" value="PHOSPHATE-BINDING PROTEIN PSTS"/>
    <property type="match status" value="1"/>
</dbReference>
<dbReference type="CDD" id="cd14014">
    <property type="entry name" value="STKc_PknB_like"/>
    <property type="match status" value="1"/>
</dbReference>
<dbReference type="RefSeq" id="WP_010069780.1">
    <property type="nucleotide sequence ID" value="NZ_CP098609.1"/>
</dbReference>
<dbReference type="Pfam" id="PF12849">
    <property type="entry name" value="PBP_like_2"/>
    <property type="match status" value="1"/>
</dbReference>
<keyword evidence="8" id="KW-1185">Reference proteome</keyword>
<dbReference type="InterPro" id="IPR024370">
    <property type="entry name" value="PBP_domain"/>
</dbReference>
<dbReference type="Gene3D" id="3.30.200.20">
    <property type="entry name" value="Phosphorylase Kinase, domain 1"/>
    <property type="match status" value="1"/>
</dbReference>
<evidence type="ECO:0000256" key="4">
    <source>
        <dbReference type="PROSITE-ProRule" id="PRU10141"/>
    </source>
</evidence>
<dbReference type="InterPro" id="IPR050962">
    <property type="entry name" value="Phosphate-bind_PstS"/>
</dbReference>
<dbReference type="PROSITE" id="PS00107">
    <property type="entry name" value="PROTEIN_KINASE_ATP"/>
    <property type="match status" value="1"/>
</dbReference>
<dbReference type="InterPro" id="IPR008271">
    <property type="entry name" value="Ser/Thr_kinase_AS"/>
</dbReference>
<feature type="region of interest" description="Disordered" evidence="5">
    <location>
        <begin position="261"/>
        <end position="391"/>
    </location>
</feature>
<organism evidence="7 8">
    <name type="scientific">Streptomyces filamentosus</name>
    <name type="common">Streptomyces roseosporus</name>
    <dbReference type="NCBI Taxonomy" id="67294"/>
    <lineage>
        <taxon>Bacteria</taxon>
        <taxon>Bacillati</taxon>
        <taxon>Actinomycetota</taxon>
        <taxon>Actinomycetes</taxon>
        <taxon>Kitasatosporales</taxon>
        <taxon>Streptomycetaceae</taxon>
        <taxon>Streptomyces</taxon>
    </lineage>
</organism>
<dbReference type="SUPFAM" id="SSF56112">
    <property type="entry name" value="Protein kinase-like (PK-like)"/>
    <property type="match status" value="1"/>
</dbReference>
<evidence type="ECO:0000256" key="2">
    <source>
        <dbReference type="ARBA" id="ARBA00022741"/>
    </source>
</evidence>
<dbReference type="PROSITE" id="PS00108">
    <property type="entry name" value="PROTEIN_KINASE_ST"/>
    <property type="match status" value="1"/>
</dbReference>
<sequence length="767" mass="78757">MTLTTEDPRTIGRYRLLSRLGAGGMGVVYLARSPSGRQVAVKVIRPDLAQNTDFRTRFRREVAAARQVSGAFTAAVVDADCDAENPWLATLYIAGPTLAEHVARLGPLAEPEVYRLALGLVEALHDIHRTGLVHRDLKPGNVLLADDGPRVIDFGIARIADATQLTSTGLIVGTPPFMAPEQFQRGEVGPATDVFSLGAVLSYAGTGHGPFDGDSSHAVGFRVVYEEPDLTGLPASLHPLVLHCLAKDPAARPTVGALLRTLPDTGPAAPVDSRPPSAYPPTEPSGAPLPTALDRSLPSPQATGSAPAPEPTETTPDLPEPPAPPEDAEAAPVAAQPTETTPVAPEHPQTAPAPPEDSITSPAAPFAPPRLPDASPPVPTGPPVPTAPPRRRTAHRWALAALAVVLVATAATAVPLLLDGEGKKKPQSQGEGAGTRPAEGATASFGCPASADTVLGSGASVHRNLMDEWNREFAGLCPNTSLTYQPSGAGSGLADFADGRTAFAVIEEPLDAEELGERASHCEGGRALHIPLGAAPVVVVVNLPGVEKIALSPAALAMIFNGDVTRWNARAVADTNPGVTLPDIPVKPITPSEASGTTKAFTVFLATHAPGEWKHPPATTLPVNGISARGSSGVTVQVQSTPGGVSVLPGAFATELPGLRAELATGGRSSSPATPEAVTKALSRAKITGTGNDLALSLPETAASGAYPLLQPVYAVVCEKTGSSPALRAFLTYALGEDGRSASGALGYGPLPETLADRARTAVRSLS</sequence>
<feature type="compositionally biased region" description="Low complexity" evidence="5">
    <location>
        <begin position="330"/>
        <end position="346"/>
    </location>
</feature>
<dbReference type="EMBL" id="CP098609">
    <property type="protein sequence ID" value="USC45239.1"/>
    <property type="molecule type" value="Genomic_DNA"/>
</dbReference>
<evidence type="ECO:0000313" key="7">
    <source>
        <dbReference type="EMBL" id="USC45239.1"/>
    </source>
</evidence>
<dbReference type="Pfam" id="PF00069">
    <property type="entry name" value="Pkinase"/>
    <property type="match status" value="1"/>
</dbReference>